<feature type="region of interest" description="Disordered" evidence="1">
    <location>
        <begin position="148"/>
        <end position="185"/>
    </location>
</feature>
<name>A0A507CZI1_9FUNG</name>
<feature type="region of interest" description="Disordered" evidence="1">
    <location>
        <begin position="1"/>
        <end position="21"/>
    </location>
</feature>
<evidence type="ECO:0000313" key="2">
    <source>
        <dbReference type="EMBL" id="TPX44471.1"/>
    </source>
</evidence>
<feature type="compositionally biased region" description="Basic and acidic residues" evidence="1">
    <location>
        <begin position="1"/>
        <end position="11"/>
    </location>
</feature>
<evidence type="ECO:0000256" key="1">
    <source>
        <dbReference type="SAM" id="MobiDB-lite"/>
    </source>
</evidence>
<organism evidence="2 3">
    <name type="scientific">Synchytrium endobioticum</name>
    <dbReference type="NCBI Taxonomy" id="286115"/>
    <lineage>
        <taxon>Eukaryota</taxon>
        <taxon>Fungi</taxon>
        <taxon>Fungi incertae sedis</taxon>
        <taxon>Chytridiomycota</taxon>
        <taxon>Chytridiomycota incertae sedis</taxon>
        <taxon>Chytridiomycetes</taxon>
        <taxon>Synchytriales</taxon>
        <taxon>Synchytriaceae</taxon>
        <taxon>Synchytrium</taxon>
    </lineage>
</organism>
<dbReference type="InterPro" id="IPR018555">
    <property type="entry name" value="C630.06c-like"/>
</dbReference>
<protein>
    <submittedName>
        <fullName evidence="2">Uncharacterized protein</fullName>
    </submittedName>
</protein>
<reference evidence="2 3" key="1">
    <citation type="journal article" date="2019" name="Sci. Rep.">
        <title>Comparative genomics of chytrid fungi reveal insights into the obligate biotrophic and pathogenic lifestyle of Synchytrium endobioticum.</title>
        <authorList>
            <person name="van de Vossenberg B.T.L.H."/>
            <person name="Warris S."/>
            <person name="Nguyen H.D.T."/>
            <person name="van Gent-Pelzer M.P.E."/>
            <person name="Joly D.L."/>
            <person name="van de Geest H.C."/>
            <person name="Bonants P.J.M."/>
            <person name="Smith D.S."/>
            <person name="Levesque C.A."/>
            <person name="van der Lee T.A.J."/>
        </authorList>
    </citation>
    <scope>NUCLEOTIDE SEQUENCE [LARGE SCALE GENOMIC DNA]</scope>
    <source>
        <strain evidence="2 3">LEV6574</strain>
    </source>
</reference>
<sequence>MATREGDEGSDHAPFGANDEAGLSLEAVDRLNLLLEGQVDYVSGGHGVQDAVGPQTDGTDQKRTQEQIVPFRLFAGVPVMSLSLNPVLPTRAVVKRVEDDEISSDSEMQRRREFEKIIVTATSIMTSVKVPWTQWSHRQVVRLKADAAANIHEKRKNRPGQRARRKKLAQQQRRREHKNVTRRLR</sequence>
<dbReference type="VEuPathDB" id="FungiDB:SeMB42_g02534"/>
<proteinExistence type="predicted"/>
<evidence type="ECO:0000313" key="3">
    <source>
        <dbReference type="Proteomes" id="UP000320475"/>
    </source>
</evidence>
<gene>
    <name evidence="2" type="ORF">SeLEV6574_g04471</name>
</gene>
<feature type="compositionally biased region" description="Basic residues" evidence="1">
    <location>
        <begin position="153"/>
        <end position="185"/>
    </location>
</feature>
<dbReference type="Proteomes" id="UP000320475">
    <property type="component" value="Unassembled WGS sequence"/>
</dbReference>
<dbReference type="AlphaFoldDB" id="A0A507CZI1"/>
<accession>A0A507CZI1</accession>
<comment type="caution">
    <text evidence="2">The sequence shown here is derived from an EMBL/GenBank/DDBJ whole genome shotgun (WGS) entry which is preliminary data.</text>
</comment>
<dbReference type="EMBL" id="QEAM01000180">
    <property type="protein sequence ID" value="TPX44471.1"/>
    <property type="molecule type" value="Genomic_DNA"/>
</dbReference>
<dbReference type="Pfam" id="PF09428">
    <property type="entry name" value="DUF2011"/>
    <property type="match status" value="1"/>
</dbReference>